<name>M2SLZ9_COCSN</name>
<dbReference type="GO" id="GO:0003676">
    <property type="term" value="F:nucleic acid binding"/>
    <property type="evidence" value="ECO:0007669"/>
    <property type="project" value="InterPro"/>
</dbReference>
<reference evidence="1 2" key="1">
    <citation type="journal article" date="2012" name="PLoS Pathog.">
        <title>Diverse lifestyles and strategies of plant pathogenesis encoded in the genomes of eighteen Dothideomycetes fungi.</title>
        <authorList>
            <person name="Ohm R.A."/>
            <person name="Feau N."/>
            <person name="Henrissat B."/>
            <person name="Schoch C.L."/>
            <person name="Horwitz B.A."/>
            <person name="Barry K.W."/>
            <person name="Condon B.J."/>
            <person name="Copeland A.C."/>
            <person name="Dhillon B."/>
            <person name="Glaser F."/>
            <person name="Hesse C.N."/>
            <person name="Kosti I."/>
            <person name="LaButti K."/>
            <person name="Lindquist E.A."/>
            <person name="Lucas S."/>
            <person name="Salamov A.A."/>
            <person name="Bradshaw R.E."/>
            <person name="Ciuffetti L."/>
            <person name="Hamelin R.C."/>
            <person name="Kema G.H.J."/>
            <person name="Lawrence C."/>
            <person name="Scott J.A."/>
            <person name="Spatafora J.W."/>
            <person name="Turgeon B.G."/>
            <person name="de Wit P.J.G.M."/>
            <person name="Zhong S."/>
            <person name="Goodwin S.B."/>
            <person name="Grigoriev I.V."/>
        </authorList>
    </citation>
    <scope>NUCLEOTIDE SEQUENCE [LARGE SCALE GENOMIC DNA]</scope>
    <source>
        <strain evidence="2">ND90Pr / ATCC 201652</strain>
    </source>
</reference>
<dbReference type="SUPFAM" id="SSF54928">
    <property type="entry name" value="RNA-binding domain, RBD"/>
    <property type="match status" value="1"/>
</dbReference>
<dbReference type="HOGENOM" id="CLU_1082442_0_0_1"/>
<dbReference type="CDD" id="cd00590">
    <property type="entry name" value="RRM_SF"/>
    <property type="match status" value="1"/>
</dbReference>
<dbReference type="InterPro" id="IPR035979">
    <property type="entry name" value="RBD_domain_sf"/>
</dbReference>
<dbReference type="RefSeq" id="XP_007706128.1">
    <property type="nucleotide sequence ID" value="XM_007707938.1"/>
</dbReference>
<dbReference type="PANTHER" id="PTHR33481">
    <property type="entry name" value="REVERSE TRANSCRIPTASE"/>
    <property type="match status" value="1"/>
</dbReference>
<dbReference type="PANTHER" id="PTHR33481:SF1">
    <property type="entry name" value="ENDONUCLEASE_EXONUCLEASE_PHOSPHATASE DOMAIN-CONTAINING PROTEIN-RELATED"/>
    <property type="match status" value="1"/>
</dbReference>
<dbReference type="AlphaFoldDB" id="M2SLZ9"/>
<feature type="non-terminal residue" evidence="1">
    <location>
        <position position="297"/>
    </location>
</feature>
<gene>
    <name evidence="1" type="ORF">COCSADRAFT_194847</name>
</gene>
<sequence length="297" mass="32874">QEALEIARNLVVQAANLAENNPSQQTSLLDLVEVFRDYTETGRVSKKNAVILGDQISSLSNVSKELRDKVRRLDKPTSTQPNQREKSQITALTQPISYATAAAANKEQQWTTVQKKTPQKAKPSLKERQLVLVNQGAPTAFDALRLRNAFNQAFTSRGGVQSPVVASVTLSSKGNKVVTTTPAFTAEYLLENQSIWKDLVAFKAAQPITSWFKVVIHKLPTNHSLEVIKEEIETFNKGLKVVGTPFWLTPETKRGQQSYGSACVAFATEEEALKAIRGKLYILGESLRAEKLRRIAP</sequence>
<accession>M2SLZ9</accession>
<dbReference type="Proteomes" id="UP000016934">
    <property type="component" value="Unassembled WGS sequence"/>
</dbReference>
<proteinExistence type="predicted"/>
<dbReference type="eggNOG" id="KOG1075">
    <property type="taxonomic scope" value="Eukaryota"/>
</dbReference>
<evidence type="ECO:0008006" key="3">
    <source>
        <dbReference type="Google" id="ProtNLM"/>
    </source>
</evidence>
<dbReference type="GeneID" id="19133909"/>
<dbReference type="OMA" id="WFKVVIH"/>
<dbReference type="EMBL" id="KB445678">
    <property type="protein sequence ID" value="EMD58171.1"/>
    <property type="molecule type" value="Genomic_DNA"/>
</dbReference>
<reference evidence="2" key="2">
    <citation type="journal article" date="2013" name="PLoS Genet.">
        <title>Comparative genome structure, secondary metabolite, and effector coding capacity across Cochliobolus pathogens.</title>
        <authorList>
            <person name="Condon B.J."/>
            <person name="Leng Y."/>
            <person name="Wu D."/>
            <person name="Bushley K.E."/>
            <person name="Ohm R.A."/>
            <person name="Otillar R."/>
            <person name="Martin J."/>
            <person name="Schackwitz W."/>
            <person name="Grimwood J."/>
            <person name="MohdZainudin N."/>
            <person name="Xue C."/>
            <person name="Wang R."/>
            <person name="Manning V.A."/>
            <person name="Dhillon B."/>
            <person name="Tu Z.J."/>
            <person name="Steffenson B.J."/>
            <person name="Salamov A."/>
            <person name="Sun H."/>
            <person name="Lowry S."/>
            <person name="LaButti K."/>
            <person name="Han J."/>
            <person name="Copeland A."/>
            <person name="Lindquist E."/>
            <person name="Barry K."/>
            <person name="Schmutz J."/>
            <person name="Baker S.E."/>
            <person name="Ciuffetti L.M."/>
            <person name="Grigoriev I.V."/>
            <person name="Zhong S."/>
            <person name="Turgeon B.G."/>
        </authorList>
    </citation>
    <scope>NUCLEOTIDE SEQUENCE [LARGE SCALE GENOMIC DNA]</scope>
    <source>
        <strain evidence="2">ND90Pr / ATCC 201652</strain>
    </source>
</reference>
<protein>
    <recommendedName>
        <fullName evidence="3">RRM domain-containing protein</fullName>
    </recommendedName>
</protein>
<dbReference type="KEGG" id="bsc:COCSADRAFT_194847"/>
<dbReference type="OrthoDB" id="3737666at2759"/>
<organism evidence="1 2">
    <name type="scientific">Cochliobolus sativus (strain ND90Pr / ATCC 201652)</name>
    <name type="common">Common root rot and spot blotch fungus</name>
    <name type="synonym">Bipolaris sorokiniana</name>
    <dbReference type="NCBI Taxonomy" id="665912"/>
    <lineage>
        <taxon>Eukaryota</taxon>
        <taxon>Fungi</taxon>
        <taxon>Dikarya</taxon>
        <taxon>Ascomycota</taxon>
        <taxon>Pezizomycotina</taxon>
        <taxon>Dothideomycetes</taxon>
        <taxon>Pleosporomycetidae</taxon>
        <taxon>Pleosporales</taxon>
        <taxon>Pleosporineae</taxon>
        <taxon>Pleosporaceae</taxon>
        <taxon>Bipolaris</taxon>
    </lineage>
</organism>
<keyword evidence="2" id="KW-1185">Reference proteome</keyword>
<evidence type="ECO:0000313" key="2">
    <source>
        <dbReference type="Proteomes" id="UP000016934"/>
    </source>
</evidence>
<evidence type="ECO:0000313" key="1">
    <source>
        <dbReference type="EMBL" id="EMD58171.1"/>
    </source>
</evidence>